<organism evidence="11 12">
    <name type="scientific">Tepidicella xavieri</name>
    <dbReference type="NCBI Taxonomy" id="360241"/>
    <lineage>
        <taxon>Bacteria</taxon>
        <taxon>Pseudomonadati</taxon>
        <taxon>Pseudomonadota</taxon>
        <taxon>Betaproteobacteria</taxon>
        <taxon>Burkholderiales</taxon>
        <taxon>Tepidicella</taxon>
    </lineage>
</organism>
<dbReference type="GO" id="GO:0009425">
    <property type="term" value="C:bacterial-type flagellum basal body"/>
    <property type="evidence" value="ECO:0007669"/>
    <property type="project" value="UniProtKB-SubCell"/>
</dbReference>
<keyword evidence="6 10" id="KW-1133">Transmembrane helix</keyword>
<evidence type="ECO:0000256" key="6">
    <source>
        <dbReference type="ARBA" id="ARBA00022989"/>
    </source>
</evidence>
<keyword evidence="11" id="KW-0966">Cell projection</keyword>
<dbReference type="PANTHER" id="PTHR30065">
    <property type="entry name" value="FLAGELLAR BIOSYNTHETIC PROTEIN FLIR"/>
    <property type="match status" value="1"/>
</dbReference>
<dbReference type="GO" id="GO:0044780">
    <property type="term" value="P:bacterial-type flagellum assembly"/>
    <property type="evidence" value="ECO:0007669"/>
    <property type="project" value="UniProtKB-UniRule"/>
</dbReference>
<dbReference type="GO" id="GO:0006605">
    <property type="term" value="P:protein targeting"/>
    <property type="evidence" value="ECO:0007669"/>
    <property type="project" value="UniProtKB-UniRule"/>
</dbReference>
<evidence type="ECO:0000256" key="4">
    <source>
        <dbReference type="ARBA" id="ARBA00022475"/>
    </source>
</evidence>
<dbReference type="PRINTS" id="PR00953">
    <property type="entry name" value="TYPE3IMRPROT"/>
</dbReference>
<dbReference type="AlphaFoldDB" id="A0A4R6U6V2"/>
<feature type="transmembrane region" description="Helical" evidence="10">
    <location>
        <begin position="138"/>
        <end position="159"/>
    </location>
</feature>
<keyword evidence="7 10" id="KW-0472">Membrane</keyword>
<accession>A0A4R6U6V2</accession>
<keyword evidence="11" id="KW-0282">Flagellum</keyword>
<dbReference type="PANTHER" id="PTHR30065:SF8">
    <property type="entry name" value="FLAGELLAR BIOSYNTHETIC PROTEIN FLIR"/>
    <property type="match status" value="1"/>
</dbReference>
<dbReference type="Pfam" id="PF01311">
    <property type="entry name" value="Bac_export_1"/>
    <property type="match status" value="1"/>
</dbReference>
<evidence type="ECO:0000256" key="8">
    <source>
        <dbReference type="ARBA" id="ARBA00023143"/>
    </source>
</evidence>
<evidence type="ECO:0000256" key="2">
    <source>
        <dbReference type="ARBA" id="ARBA00009772"/>
    </source>
</evidence>
<evidence type="ECO:0000256" key="9">
    <source>
        <dbReference type="NCBIfam" id="TIGR01400"/>
    </source>
</evidence>
<keyword evidence="8 10" id="KW-0975">Bacterial flagellum</keyword>
<feature type="transmembrane region" description="Helical" evidence="10">
    <location>
        <begin position="44"/>
        <end position="63"/>
    </location>
</feature>
<dbReference type="NCBIfam" id="TIGR01400">
    <property type="entry name" value="fliR"/>
    <property type="match status" value="1"/>
</dbReference>
<comment type="similarity">
    <text evidence="2 10">Belongs to the FliR/MopE/SpaR family.</text>
</comment>
<evidence type="ECO:0000256" key="3">
    <source>
        <dbReference type="ARBA" id="ARBA00021717"/>
    </source>
</evidence>
<feature type="transmembrane region" description="Helical" evidence="10">
    <location>
        <begin position="75"/>
        <end position="97"/>
    </location>
</feature>
<feature type="transmembrane region" description="Helical" evidence="10">
    <location>
        <begin position="218"/>
        <end position="241"/>
    </location>
</feature>
<feature type="transmembrane region" description="Helical" evidence="10">
    <location>
        <begin position="20"/>
        <end position="37"/>
    </location>
</feature>
<name>A0A4R6U6V2_9BURK</name>
<keyword evidence="4 10" id="KW-1003">Cell membrane</keyword>
<evidence type="ECO:0000256" key="7">
    <source>
        <dbReference type="ARBA" id="ARBA00023136"/>
    </source>
</evidence>
<feature type="transmembrane region" description="Helical" evidence="10">
    <location>
        <begin position="184"/>
        <end position="206"/>
    </location>
</feature>
<evidence type="ECO:0000256" key="5">
    <source>
        <dbReference type="ARBA" id="ARBA00022692"/>
    </source>
</evidence>
<keyword evidence="12" id="KW-1185">Reference proteome</keyword>
<comment type="caution">
    <text evidence="11">The sequence shown here is derived from an EMBL/GenBank/DDBJ whole genome shotgun (WGS) entry which is preliminary data.</text>
</comment>
<comment type="function">
    <text evidence="1 10">Role in flagellar biosynthesis.</text>
</comment>
<protein>
    <recommendedName>
        <fullName evidence="3 9">Flagellar biosynthetic protein FliR</fullName>
    </recommendedName>
</protein>
<comment type="subcellular location">
    <subcellularLocation>
        <location evidence="10">Cell membrane</location>
        <topology evidence="10">Multi-pass membrane protein</topology>
    </subcellularLocation>
    <subcellularLocation>
        <location evidence="10">Bacterial flagellum basal body</location>
    </subcellularLocation>
</comment>
<keyword evidence="11" id="KW-0969">Cilium</keyword>
<evidence type="ECO:0000313" key="12">
    <source>
        <dbReference type="Proteomes" id="UP000295510"/>
    </source>
</evidence>
<gene>
    <name evidence="11" type="ORF">DFR43_11259</name>
</gene>
<dbReference type="GO" id="GO:0005886">
    <property type="term" value="C:plasma membrane"/>
    <property type="evidence" value="ECO:0007669"/>
    <property type="project" value="UniProtKB-SubCell"/>
</dbReference>
<dbReference type="InterPro" id="IPR002010">
    <property type="entry name" value="T3SS_IM_R"/>
</dbReference>
<keyword evidence="5 10" id="KW-0812">Transmembrane</keyword>
<sequence length="259" mass="27936">MDGPMISFTEAQIMAWLSPIFWPFLRVLAVFASAPIFSSRSVPMRTKIGLAFVIAVCMQPALPEPPMVSLTSSEALGAVIQQISIGVAIGLAVRIVFAAMEMAGEIIGLQMGLNFAGFFDPTTNSQASTVGRFFGNMAMLLFIVMNGHLLLIQAVAASFQTFPVGDSMLEAVRSMRLHQLGAVIFYYGLWIALPMIGLLLFVNVVMGIISRIAPQMNVFAIGFPLTLSVGLLGIAFTLPMLDRPVMQLMRVIADLFIGG</sequence>
<dbReference type="InterPro" id="IPR006303">
    <property type="entry name" value="FliR"/>
</dbReference>
<dbReference type="EMBL" id="SNYL01000012">
    <property type="protein sequence ID" value="TDQ41382.1"/>
    <property type="molecule type" value="Genomic_DNA"/>
</dbReference>
<proteinExistence type="inferred from homology"/>
<evidence type="ECO:0000313" key="11">
    <source>
        <dbReference type="EMBL" id="TDQ41382.1"/>
    </source>
</evidence>
<reference evidence="11 12" key="1">
    <citation type="submission" date="2019-03" db="EMBL/GenBank/DDBJ databases">
        <title>Genomic Encyclopedia of Type Strains, Phase IV (KMG-IV): sequencing the most valuable type-strain genomes for metagenomic binning, comparative biology and taxonomic classification.</title>
        <authorList>
            <person name="Goeker M."/>
        </authorList>
    </citation>
    <scope>NUCLEOTIDE SEQUENCE [LARGE SCALE GENOMIC DNA]</scope>
    <source>
        <strain evidence="11 12">DSM 19605</strain>
    </source>
</reference>
<evidence type="ECO:0000256" key="1">
    <source>
        <dbReference type="ARBA" id="ARBA00002578"/>
    </source>
</evidence>
<evidence type="ECO:0000256" key="10">
    <source>
        <dbReference type="RuleBase" id="RU362071"/>
    </source>
</evidence>
<dbReference type="Proteomes" id="UP000295510">
    <property type="component" value="Unassembled WGS sequence"/>
</dbReference>